<evidence type="ECO:0000313" key="1">
    <source>
        <dbReference type="EMBL" id="KKL62630.1"/>
    </source>
</evidence>
<comment type="caution">
    <text evidence="1">The sequence shown here is derived from an EMBL/GenBank/DDBJ whole genome shotgun (WGS) entry which is preliminary data.</text>
</comment>
<proteinExistence type="predicted"/>
<accession>A0A0F9FZ30</accession>
<sequence>NIDGVITNFFDTTNAWDVITEYYSPITREWIPLAYDSSVILSNGSYSITWDINRDISFYKAMDDFTYEYLPFQVVSPDDQDLWGSWGLFDNNLTFKPLIISEVNNNLDISVYKFNNLSGWEVDSSRSNEIVIPSISNQVFKLWDINYDNKYEIIRMTSSHIDVIYLNADNDWVIVENITSLSNYEYFSFDIIREESTTNTLIAFIQKDISGEFSLWQYKFGTNYSLIQLANSESPANFIPTSIKMLNHFSTNNRKAILVGGRIENTYYSQLFEYDYNLNFKTVLAELILGNIIIIEYDMLDGLNTIILGVERVTIGKMDAVVVLHKKTGSDEWIEFELSGFDDVRFEILDLLTISDNNLKKLIIASKTGVFETKITNIEDIKSIISPTIFTFEVFAKQELQPINYPSIFLKNTPIYAIDKVTYKLTGSTQWQEFSAEKYRYSRNEVRLDLQSIWSNLDFLFIAYFFESYSSEERSVVDPSFQSYSGTSDTQSISASGKFYVGSYLPLLWLNPGTTYRDSYAGWYTLPNSMTYQSTPVISGLGTEAIYPKITTGWNNEWGPEYTTMPELENSLIHYADTYDSGILSEELTGKESSNRKLIEDEFDGRFEGNYVDGSWYSNPYESKNFNFSRMYN</sequence>
<name>A0A0F9FZ30_9ZZZZ</name>
<dbReference type="EMBL" id="LAZR01028432">
    <property type="protein sequence ID" value="KKL62630.1"/>
    <property type="molecule type" value="Genomic_DNA"/>
</dbReference>
<protein>
    <submittedName>
        <fullName evidence="1">Uncharacterized protein</fullName>
    </submittedName>
</protein>
<dbReference type="AlphaFoldDB" id="A0A0F9FZ30"/>
<gene>
    <name evidence="1" type="ORF">LCGC14_2183280</name>
</gene>
<feature type="non-terminal residue" evidence="1">
    <location>
        <position position="633"/>
    </location>
</feature>
<feature type="non-terminal residue" evidence="1">
    <location>
        <position position="1"/>
    </location>
</feature>
<reference evidence="1" key="1">
    <citation type="journal article" date="2015" name="Nature">
        <title>Complex archaea that bridge the gap between prokaryotes and eukaryotes.</title>
        <authorList>
            <person name="Spang A."/>
            <person name="Saw J.H."/>
            <person name="Jorgensen S.L."/>
            <person name="Zaremba-Niedzwiedzka K."/>
            <person name="Martijn J."/>
            <person name="Lind A.E."/>
            <person name="van Eijk R."/>
            <person name="Schleper C."/>
            <person name="Guy L."/>
            <person name="Ettema T.J."/>
        </authorList>
    </citation>
    <scope>NUCLEOTIDE SEQUENCE</scope>
</reference>
<organism evidence="1">
    <name type="scientific">marine sediment metagenome</name>
    <dbReference type="NCBI Taxonomy" id="412755"/>
    <lineage>
        <taxon>unclassified sequences</taxon>
        <taxon>metagenomes</taxon>
        <taxon>ecological metagenomes</taxon>
    </lineage>
</organism>